<keyword evidence="2" id="KW-1133">Transmembrane helix</keyword>
<dbReference type="PANTHER" id="PTHR42736:SF1">
    <property type="entry name" value="PROTEIN-GLUTAMINE GAMMA-GLUTAMYLTRANSFERASE"/>
    <property type="match status" value="1"/>
</dbReference>
<feature type="compositionally biased region" description="Basic and acidic residues" evidence="1">
    <location>
        <begin position="180"/>
        <end position="191"/>
    </location>
</feature>
<protein>
    <submittedName>
        <fullName evidence="4">Transglutaminase</fullName>
    </submittedName>
</protein>
<feature type="transmembrane region" description="Helical" evidence="2">
    <location>
        <begin position="12"/>
        <end position="32"/>
    </location>
</feature>
<name>A0ABQ2ESL1_9DEIO</name>
<feature type="transmembrane region" description="Helical" evidence="2">
    <location>
        <begin position="357"/>
        <end position="374"/>
    </location>
</feature>
<dbReference type="InterPro" id="IPR052901">
    <property type="entry name" value="Bact_TGase-like"/>
</dbReference>
<dbReference type="SUPFAM" id="SSF54001">
    <property type="entry name" value="Cysteine proteinases"/>
    <property type="match status" value="1"/>
</dbReference>
<dbReference type="Proteomes" id="UP000647587">
    <property type="component" value="Unassembled WGS sequence"/>
</dbReference>
<evidence type="ECO:0000256" key="2">
    <source>
        <dbReference type="SAM" id="Phobius"/>
    </source>
</evidence>
<sequence>MSPRLSLRPTRFGLGFLLLVVLTLIGCVNYGLSLGYGLTFLLSGVWIMTAAPLNRVARGLVLHLDAPSHVSAGHSAPFQVRAQTSGPAGLLSVQLRSEAGDMTCVTLRVPPGETARTLLEMPVRARGLLTLASVQVAVLDPLGLWELRGPMEVSGPVTVFPAPESGAPPPLRHGAGAGEGQRRQPGREDFSGLRPYAAGDSPRQISWRHAARTGQLLTRETDAPLGVVRHLAWTDTAGETEARLSRLAAWIETLRTEGTPFSLELPGVHLPSGSGEAHVRAAQTALARHTPLPQPPEVARSSLKPARPDGVALRATLLALGVALLPLVLRVPVWASVLTFALLTYAAVRTRRALPPAPAWLLGLLAGLGGVALNAQYGTLLGRDGGTAILAMLVALKSLETRTPRDGRLLVLLGLFITATHFFHDQGPLTALHSLLSVAALLSAAALWVAPLPKALSLRPALRLLGLAAPVAVTLFVLFPRPDGPLWTLPLQGPAQTGLANQITAGEFSALAQDDRVAFRADFQGEVPSPENRYWRGPVFEAYDGVSWTQVRVPGPPPSLEPTGPVWIYSLTLEPNGSPWLLALDAPTRAPQGAVLTSAFQAATFRPSGTRRRYLLESRPARLGVSEHRERLSFDLILPEGQSPRARALAQGWQTLPPQRRIEAALNYLRRGGFTYTLSPPTLPEANRVDAFLFGSRTGFCEHYASSFAFLMRAAGLPARIVGGYLGGEINPDGGYMIVRQQDAHAWTEVWLPEQGWVRVDPTAVVAPARVNTNLSTALTQPQATTAAEPGPTAQLRLRLDAVQNRWNEWVVGYDSAQQRDLLTRAGLGDVGSVPYLVVLPLLLTLAFVPAFLLQRAQARPKDPAARSLHDLGARLGVPRAPGETVTAYLERAAARHPHLREQLGEVRAAYHTARYAAGDPAAALQDLRLAVRQVRPGRRPGSGNGSR</sequence>
<comment type="caution">
    <text evidence="4">The sequence shown here is derived from an EMBL/GenBank/DDBJ whole genome shotgun (WGS) entry which is preliminary data.</text>
</comment>
<keyword evidence="2" id="KW-0472">Membrane</keyword>
<evidence type="ECO:0000256" key="1">
    <source>
        <dbReference type="SAM" id="MobiDB-lite"/>
    </source>
</evidence>
<evidence type="ECO:0000313" key="4">
    <source>
        <dbReference type="EMBL" id="GGK23628.1"/>
    </source>
</evidence>
<keyword evidence="5" id="KW-1185">Reference proteome</keyword>
<feature type="transmembrane region" description="Helical" evidence="2">
    <location>
        <begin position="333"/>
        <end position="350"/>
    </location>
</feature>
<dbReference type="SMART" id="SM00460">
    <property type="entry name" value="TGc"/>
    <property type="match status" value="1"/>
</dbReference>
<dbReference type="InterPro" id="IPR038765">
    <property type="entry name" value="Papain-like_cys_pep_sf"/>
</dbReference>
<dbReference type="Pfam" id="PF13559">
    <property type="entry name" value="DUF4129"/>
    <property type="match status" value="1"/>
</dbReference>
<evidence type="ECO:0000259" key="3">
    <source>
        <dbReference type="SMART" id="SM00460"/>
    </source>
</evidence>
<dbReference type="InterPro" id="IPR021878">
    <property type="entry name" value="TgpA_N"/>
</dbReference>
<dbReference type="Gene3D" id="3.10.620.30">
    <property type="match status" value="1"/>
</dbReference>
<dbReference type="EMBL" id="BMPP01000005">
    <property type="protein sequence ID" value="GGK23628.1"/>
    <property type="molecule type" value="Genomic_DNA"/>
</dbReference>
<evidence type="ECO:0000313" key="5">
    <source>
        <dbReference type="Proteomes" id="UP000647587"/>
    </source>
</evidence>
<accession>A0ABQ2ESL1</accession>
<dbReference type="PANTHER" id="PTHR42736">
    <property type="entry name" value="PROTEIN-GLUTAMINE GAMMA-GLUTAMYLTRANSFERASE"/>
    <property type="match status" value="1"/>
</dbReference>
<feature type="transmembrane region" description="Helical" evidence="2">
    <location>
        <begin position="461"/>
        <end position="479"/>
    </location>
</feature>
<dbReference type="PROSITE" id="PS51257">
    <property type="entry name" value="PROKAR_LIPOPROTEIN"/>
    <property type="match status" value="1"/>
</dbReference>
<dbReference type="Pfam" id="PF11992">
    <property type="entry name" value="TgpA_N"/>
    <property type="match status" value="1"/>
</dbReference>
<feature type="domain" description="Transglutaminase-like" evidence="3">
    <location>
        <begin position="693"/>
        <end position="764"/>
    </location>
</feature>
<gene>
    <name evidence="4" type="ORF">GCM10008955_16550</name>
</gene>
<reference evidence="5" key="1">
    <citation type="journal article" date="2019" name="Int. J. Syst. Evol. Microbiol.">
        <title>The Global Catalogue of Microorganisms (GCM) 10K type strain sequencing project: providing services to taxonomists for standard genome sequencing and annotation.</title>
        <authorList>
            <consortium name="The Broad Institute Genomics Platform"/>
            <consortium name="The Broad Institute Genome Sequencing Center for Infectious Disease"/>
            <person name="Wu L."/>
            <person name="Ma J."/>
        </authorList>
    </citation>
    <scope>NUCLEOTIDE SEQUENCE [LARGE SCALE GENOMIC DNA]</scope>
    <source>
        <strain evidence="5">JCM 30331</strain>
    </source>
</reference>
<feature type="transmembrane region" description="Helical" evidence="2">
    <location>
        <begin position="430"/>
        <end position="449"/>
    </location>
</feature>
<dbReference type="RefSeq" id="WP_189006527.1">
    <property type="nucleotide sequence ID" value="NZ_BMPP01000005.1"/>
</dbReference>
<organism evidence="4 5">
    <name type="scientific">Deinococcus malanensis</name>
    <dbReference type="NCBI Taxonomy" id="1706855"/>
    <lineage>
        <taxon>Bacteria</taxon>
        <taxon>Thermotogati</taxon>
        <taxon>Deinococcota</taxon>
        <taxon>Deinococci</taxon>
        <taxon>Deinococcales</taxon>
        <taxon>Deinococcaceae</taxon>
        <taxon>Deinococcus</taxon>
    </lineage>
</organism>
<feature type="transmembrane region" description="Helical" evidence="2">
    <location>
        <begin position="834"/>
        <end position="854"/>
    </location>
</feature>
<proteinExistence type="predicted"/>
<dbReference type="InterPro" id="IPR002931">
    <property type="entry name" value="Transglutaminase-like"/>
</dbReference>
<keyword evidence="2" id="KW-0812">Transmembrane</keyword>
<dbReference type="InterPro" id="IPR025403">
    <property type="entry name" value="TgpA-like_C"/>
</dbReference>
<feature type="region of interest" description="Disordered" evidence="1">
    <location>
        <begin position="162"/>
        <end position="202"/>
    </location>
</feature>
<dbReference type="Pfam" id="PF01841">
    <property type="entry name" value="Transglut_core"/>
    <property type="match status" value="1"/>
</dbReference>